<organism evidence="1 2">
    <name type="scientific">Methanospirillum stamsii</name>
    <dbReference type="NCBI Taxonomy" id="1277351"/>
    <lineage>
        <taxon>Archaea</taxon>
        <taxon>Methanobacteriati</taxon>
        <taxon>Methanobacteriota</taxon>
        <taxon>Stenosarchaea group</taxon>
        <taxon>Methanomicrobia</taxon>
        <taxon>Methanomicrobiales</taxon>
        <taxon>Methanospirillaceae</taxon>
        <taxon>Methanospirillum</taxon>
    </lineage>
</organism>
<reference evidence="1 2" key="1">
    <citation type="submission" date="2018-05" db="EMBL/GenBank/DDBJ databases">
        <title>Draft genome of Methanospirillum stamsii Pt1.</title>
        <authorList>
            <person name="Dueholm M.S."/>
            <person name="Nielsen P.H."/>
            <person name="Bakmann L.F."/>
            <person name="Otzen D.E."/>
        </authorList>
    </citation>
    <scope>NUCLEOTIDE SEQUENCE [LARGE SCALE GENOMIC DNA]</scope>
    <source>
        <strain evidence="1 2">Pt1</strain>
    </source>
</reference>
<dbReference type="AlphaFoldDB" id="A0A2V2MWY0"/>
<dbReference type="EMBL" id="QGMZ01000028">
    <property type="protein sequence ID" value="PWR71899.1"/>
    <property type="molecule type" value="Genomic_DNA"/>
</dbReference>
<comment type="caution">
    <text evidence="1">The sequence shown here is derived from an EMBL/GenBank/DDBJ whole genome shotgun (WGS) entry which is preliminary data.</text>
</comment>
<name>A0A2V2MWY0_9EURY</name>
<proteinExistence type="predicted"/>
<dbReference type="Proteomes" id="UP000245934">
    <property type="component" value="Unassembled WGS sequence"/>
</dbReference>
<evidence type="ECO:0000313" key="1">
    <source>
        <dbReference type="EMBL" id="PWR71899.1"/>
    </source>
</evidence>
<evidence type="ECO:0000313" key="2">
    <source>
        <dbReference type="Proteomes" id="UP000245934"/>
    </source>
</evidence>
<protein>
    <submittedName>
        <fullName evidence="1">Uncharacterized protein</fullName>
    </submittedName>
</protein>
<sequence length="109" mass="12868">MFCDSQNRFNAWKLEKKDLQCLPQKRILKRGFKLDLKNIPLLPGKIHFIRIVDSNGNVSVLNESFHVGVEYIGEYIWATIDIGLQLLTILYNDEEMIVHEIIRYNYKID</sequence>
<gene>
    <name evidence="1" type="ORF">DLD82_12845</name>
</gene>
<keyword evidence="2" id="KW-1185">Reference proteome</keyword>
<accession>A0A2V2MWY0</accession>